<feature type="transmembrane region" description="Helical" evidence="1">
    <location>
        <begin position="20"/>
        <end position="46"/>
    </location>
</feature>
<protein>
    <submittedName>
        <fullName evidence="2">Uncharacterized protein</fullName>
    </submittedName>
</protein>
<sequence length="141" mass="15538">MRLDIDGLGVQTHLTILQSIIGRLSTLGGGIKMLAATVVGIVAVLGDRDLRSASALGGFVLVLWGLDGYYLAKERWFRRVYSRFVNDLQSNKVLAQDLFTVEKPALKSAELVKAAFSPSIWVFYVAIFILSFVTVVTRDCQ</sequence>
<dbReference type="EMBL" id="CP023994">
    <property type="protein sequence ID" value="AWR22071.1"/>
    <property type="molecule type" value="Genomic_DNA"/>
</dbReference>
<organism evidence="2 3">
    <name type="scientific">Aurantimicrobium photophilum</name>
    <dbReference type="NCBI Taxonomy" id="1987356"/>
    <lineage>
        <taxon>Bacteria</taxon>
        <taxon>Bacillati</taxon>
        <taxon>Actinomycetota</taxon>
        <taxon>Actinomycetes</taxon>
        <taxon>Micrococcales</taxon>
        <taxon>Microbacteriaceae</taxon>
        <taxon>Aurantimicrobium</taxon>
    </lineage>
</organism>
<keyword evidence="1" id="KW-0472">Membrane</keyword>
<keyword evidence="3" id="KW-1185">Reference proteome</keyword>
<dbReference type="Proteomes" id="UP000246894">
    <property type="component" value="Chromosome"/>
</dbReference>
<dbReference type="OrthoDB" id="573709at2"/>
<keyword evidence="1" id="KW-0812">Transmembrane</keyword>
<feature type="transmembrane region" description="Helical" evidence="1">
    <location>
        <begin position="53"/>
        <end position="72"/>
    </location>
</feature>
<dbReference type="RefSeq" id="WP_110234507.1">
    <property type="nucleotide sequence ID" value="NZ_CP023994.1"/>
</dbReference>
<evidence type="ECO:0000256" key="1">
    <source>
        <dbReference type="SAM" id="Phobius"/>
    </source>
</evidence>
<name>A0A2Z3RZU2_9MICO</name>
<gene>
    <name evidence="2" type="ORF">AURMO_01485</name>
</gene>
<evidence type="ECO:0000313" key="2">
    <source>
        <dbReference type="EMBL" id="AWR22071.1"/>
    </source>
</evidence>
<keyword evidence="1" id="KW-1133">Transmembrane helix</keyword>
<dbReference type="AlphaFoldDB" id="A0A2Z3RZU2"/>
<reference evidence="2 3" key="1">
    <citation type="submission" date="2017-10" db="EMBL/GenBank/DDBJ databases">
        <title>Genome of an Actinobacterium that displays light-enhanced growth.</title>
        <authorList>
            <person name="Maresca J.A."/>
            <person name="Hempel P."/>
            <person name="Shevchenko O."/>
            <person name="Miller K.J."/>
            <person name="Hahn M.W."/>
        </authorList>
    </citation>
    <scope>NUCLEOTIDE SEQUENCE [LARGE SCALE GENOMIC DNA]</scope>
    <source>
        <strain evidence="2 3">MWH-Mo1</strain>
    </source>
</reference>
<feature type="transmembrane region" description="Helical" evidence="1">
    <location>
        <begin position="120"/>
        <end position="137"/>
    </location>
</feature>
<proteinExistence type="predicted"/>
<evidence type="ECO:0000313" key="3">
    <source>
        <dbReference type="Proteomes" id="UP000246894"/>
    </source>
</evidence>
<dbReference type="KEGG" id="aum:AURMO_01485"/>
<accession>A0A2Z3RZU2</accession>